<dbReference type="AlphaFoldDB" id="A0A1B0ABF1"/>
<evidence type="ECO:0000313" key="2">
    <source>
        <dbReference type="Proteomes" id="UP000092445"/>
    </source>
</evidence>
<name>A0A1B0ABF1_GLOPL</name>
<dbReference type="EnsemblMetazoa" id="GPAI040149-RA">
    <property type="protein sequence ID" value="GPAI040149-PA"/>
    <property type="gene ID" value="GPAI040149"/>
</dbReference>
<organism evidence="1 2">
    <name type="scientific">Glossina pallidipes</name>
    <name type="common">Tsetse fly</name>
    <dbReference type="NCBI Taxonomy" id="7398"/>
    <lineage>
        <taxon>Eukaryota</taxon>
        <taxon>Metazoa</taxon>
        <taxon>Ecdysozoa</taxon>
        <taxon>Arthropoda</taxon>
        <taxon>Hexapoda</taxon>
        <taxon>Insecta</taxon>
        <taxon>Pterygota</taxon>
        <taxon>Neoptera</taxon>
        <taxon>Endopterygota</taxon>
        <taxon>Diptera</taxon>
        <taxon>Brachycera</taxon>
        <taxon>Muscomorpha</taxon>
        <taxon>Hippoboscoidea</taxon>
        <taxon>Glossinidae</taxon>
        <taxon>Glossina</taxon>
    </lineage>
</organism>
<reference evidence="2" key="1">
    <citation type="submission" date="2014-03" db="EMBL/GenBank/DDBJ databases">
        <authorList>
            <person name="Aksoy S."/>
            <person name="Warren W."/>
            <person name="Wilson R.K."/>
        </authorList>
    </citation>
    <scope>NUCLEOTIDE SEQUENCE [LARGE SCALE GENOMIC DNA]</scope>
    <source>
        <strain evidence="2">IAEA</strain>
    </source>
</reference>
<evidence type="ECO:0000313" key="1">
    <source>
        <dbReference type="EnsemblMetazoa" id="GPAI040149-PA"/>
    </source>
</evidence>
<accession>A0A1B0ABF1</accession>
<keyword evidence="2" id="KW-1185">Reference proteome</keyword>
<protein>
    <submittedName>
        <fullName evidence="1">Uncharacterized protein</fullName>
    </submittedName>
</protein>
<dbReference type="Proteomes" id="UP000092445">
    <property type="component" value="Unassembled WGS sequence"/>
</dbReference>
<dbReference type="VEuPathDB" id="VectorBase:GPAI040149"/>
<reference evidence="1" key="2">
    <citation type="submission" date="2020-05" db="UniProtKB">
        <authorList>
            <consortium name="EnsemblMetazoa"/>
        </authorList>
    </citation>
    <scope>IDENTIFICATION</scope>
    <source>
        <strain evidence="1">IAEA</strain>
    </source>
</reference>
<dbReference type="PROSITE" id="PS51257">
    <property type="entry name" value="PROKAR_LIPOPROTEIN"/>
    <property type="match status" value="1"/>
</dbReference>
<proteinExistence type="predicted"/>
<sequence length="105" mass="11712">MEALEKLTMSCLGVASCAVSDANKQGDINKQFEGNSGRVGGIYRRKDIKLTFVILNSELNKIPVGVKNVTRKYLQINLTGIYAYIVICTRTMMLKRYSLDSVPAY</sequence>